<feature type="compositionally biased region" description="Basic and acidic residues" evidence="1">
    <location>
        <begin position="306"/>
        <end position="315"/>
    </location>
</feature>
<feature type="compositionally biased region" description="Low complexity" evidence="1">
    <location>
        <begin position="447"/>
        <end position="460"/>
    </location>
</feature>
<evidence type="ECO:0000313" key="3">
    <source>
        <dbReference type="EMBL" id="KAJ9604835.1"/>
    </source>
</evidence>
<accession>A0AA39CDY5</accession>
<protein>
    <submittedName>
        <fullName evidence="3">Uncharacterized protein</fullName>
    </submittedName>
</protein>
<feature type="region of interest" description="Disordered" evidence="1">
    <location>
        <begin position="577"/>
        <end position="608"/>
    </location>
</feature>
<feature type="compositionally biased region" description="Polar residues" evidence="1">
    <location>
        <begin position="464"/>
        <end position="478"/>
    </location>
</feature>
<gene>
    <name evidence="3" type="ORF">H2200_010950</name>
</gene>
<dbReference type="AlphaFoldDB" id="A0AA39CDY5"/>
<feature type="region of interest" description="Disordered" evidence="1">
    <location>
        <begin position="513"/>
        <end position="532"/>
    </location>
</feature>
<feature type="transmembrane region" description="Helical" evidence="2">
    <location>
        <begin position="131"/>
        <end position="149"/>
    </location>
</feature>
<comment type="caution">
    <text evidence="3">The sequence shown here is derived from an EMBL/GenBank/DDBJ whole genome shotgun (WGS) entry which is preliminary data.</text>
</comment>
<keyword evidence="2" id="KW-0472">Membrane</keyword>
<organism evidence="3 4">
    <name type="scientific">Cladophialophora chaetospira</name>
    <dbReference type="NCBI Taxonomy" id="386627"/>
    <lineage>
        <taxon>Eukaryota</taxon>
        <taxon>Fungi</taxon>
        <taxon>Dikarya</taxon>
        <taxon>Ascomycota</taxon>
        <taxon>Pezizomycotina</taxon>
        <taxon>Eurotiomycetes</taxon>
        <taxon>Chaetothyriomycetidae</taxon>
        <taxon>Chaetothyriales</taxon>
        <taxon>Herpotrichiellaceae</taxon>
        <taxon>Cladophialophora</taxon>
    </lineage>
</organism>
<feature type="compositionally biased region" description="Basic and acidic residues" evidence="1">
    <location>
        <begin position="256"/>
        <end position="266"/>
    </location>
</feature>
<feature type="region of interest" description="Disordered" evidence="1">
    <location>
        <begin position="248"/>
        <end position="497"/>
    </location>
</feature>
<evidence type="ECO:0000313" key="4">
    <source>
        <dbReference type="Proteomes" id="UP001172673"/>
    </source>
</evidence>
<feature type="compositionally biased region" description="Pro residues" evidence="1">
    <location>
        <begin position="325"/>
        <end position="337"/>
    </location>
</feature>
<proteinExistence type="predicted"/>
<feature type="compositionally biased region" description="Pro residues" evidence="1">
    <location>
        <begin position="424"/>
        <end position="433"/>
    </location>
</feature>
<feature type="compositionally biased region" description="Gly residues" evidence="1">
    <location>
        <begin position="597"/>
        <end position="608"/>
    </location>
</feature>
<sequence length="608" mass="66295">MARQGKNHTTTYRILIISIVLVLAYGIFIVAAFLRAKAAVCSTTSPGIDLSIAFKRRSLQAISPSAASPRLESACAAIVQFLVLLWVILACVNLLIAIRAPVCLDQPLPEWDDNLMEQSWRYGASCRIHRVLVALSSLMALAITSLSYFDSIERQQTRRGTGLINCYFTCGKPPKSHAVTPFLSSSRSWSSLGKDSLYLIPERRSSRYEQEHWQRRNSLSSQKAIYPHRYQWYDQRPRYASYSLPPSRYSSTLRSVSERPGMELSDRNSSMSSSQSGKTWATITSTRPSTTSSLPRSRASSNPERGNLRRDKGRESTIMTTAAPNVPPLPTIPPPAWAPTLQHTPLSADPTLRALSTGKSSRPALPHSRSSPDLAVQPLKIKKRESSVPAIQGPTADTKEAAAKQKEKIAMSVSPRKQSALPMPTGPPPPPSQPSQRALNHQTQGVPEPSAAPAIPSRAPGHSATPSTTRAQLHTHASMTPRPAISTTPSSTSTHASYLRRPDPIRYRQYHHHPYANSNSHSSGLGIGTSQSQLPLHNYQHQRVWRHGAQPQGSRNPSMSVYSASSYGTHVTDARTSVMTGGRGSRAYSCAQPLSGSGSGRPGTSGRV</sequence>
<reference evidence="3" key="1">
    <citation type="submission" date="2022-10" db="EMBL/GenBank/DDBJ databases">
        <title>Culturing micro-colonial fungi from biological soil crusts in the Mojave desert and describing Neophaeococcomyces mojavensis, and introducing the new genera and species Taxawa tesnikishii.</title>
        <authorList>
            <person name="Kurbessoian T."/>
            <person name="Stajich J.E."/>
        </authorList>
    </citation>
    <scope>NUCLEOTIDE SEQUENCE</scope>
    <source>
        <strain evidence="3">TK_41</strain>
    </source>
</reference>
<feature type="compositionally biased region" description="Basic and acidic residues" evidence="1">
    <location>
        <begin position="397"/>
        <end position="409"/>
    </location>
</feature>
<evidence type="ECO:0000256" key="1">
    <source>
        <dbReference type="SAM" id="MobiDB-lite"/>
    </source>
</evidence>
<keyword evidence="2" id="KW-1133">Transmembrane helix</keyword>
<dbReference type="Proteomes" id="UP001172673">
    <property type="component" value="Unassembled WGS sequence"/>
</dbReference>
<keyword evidence="4" id="KW-1185">Reference proteome</keyword>
<evidence type="ECO:0000256" key="2">
    <source>
        <dbReference type="SAM" id="Phobius"/>
    </source>
</evidence>
<feature type="compositionally biased region" description="Polar residues" evidence="1">
    <location>
        <begin position="516"/>
        <end position="532"/>
    </location>
</feature>
<feature type="transmembrane region" description="Helical" evidence="2">
    <location>
        <begin position="77"/>
        <end position="98"/>
    </location>
</feature>
<keyword evidence="2" id="KW-0812">Transmembrane</keyword>
<feature type="transmembrane region" description="Helical" evidence="2">
    <location>
        <begin position="12"/>
        <end position="34"/>
    </location>
</feature>
<dbReference type="EMBL" id="JAPDRK010000018">
    <property type="protein sequence ID" value="KAJ9604835.1"/>
    <property type="molecule type" value="Genomic_DNA"/>
</dbReference>
<feature type="compositionally biased region" description="Low complexity" evidence="1">
    <location>
        <begin position="267"/>
        <end position="303"/>
    </location>
</feature>
<name>A0AA39CDY5_9EURO</name>